<evidence type="ECO:0000313" key="3">
    <source>
        <dbReference type="Proteomes" id="UP001589718"/>
    </source>
</evidence>
<dbReference type="Gene3D" id="3.40.50.150">
    <property type="entry name" value="Vaccinia Virus protein VP39"/>
    <property type="match status" value="1"/>
</dbReference>
<comment type="caution">
    <text evidence="2">The sequence shown here is derived from an EMBL/GenBank/DDBJ whole genome shotgun (WGS) entry which is preliminary data.</text>
</comment>
<evidence type="ECO:0008006" key="4">
    <source>
        <dbReference type="Google" id="ProtNLM"/>
    </source>
</evidence>
<gene>
    <name evidence="2" type="ORF">ACFFTU_03130</name>
</gene>
<feature type="region of interest" description="Disordered" evidence="1">
    <location>
        <begin position="29"/>
        <end position="48"/>
    </location>
</feature>
<sequence length="414" mass="44709">MLPVMDLVVVLRAEDAVLDFLSVTRGSASADQEAGEHSGRAAPDPVEASRGGTVRVLCCDTRQWIDLAPGDSLADRLAALAPHVRAPDAPCDPPGPEALSRLLREAAEDRAARVWTHSPADNRRGRGRIGRDVAAGDHGLPVRHAVGYSPYLQFVSDEDRPLDRALVAAKLDFVNRHCAPLLSTDSPEFVIYTARVPAAERFFTTEGAREREGLFALLASLDDEAATVADPWEFETSAYERSRLEATTLWVAGHRAPAEGPLVEVGACEGALTARLAAKGYEIDATEPNALFRDRLAGRPETGYDTVRVHGDALEALAATRRLPGTAYLLIEMLYYGQDLDLLDDLPTDLVLLALEPAALAERVRPWLAGSTRWTQVDETVLVAPALEPVCGGRAYLSKRGSTGIALRRNATAR</sequence>
<name>A0ABV5P6Y1_STRCM</name>
<dbReference type="RefSeq" id="WP_345217648.1">
    <property type="nucleotide sequence ID" value="NZ_BAAAXE010000001.1"/>
</dbReference>
<dbReference type="InterPro" id="IPR029063">
    <property type="entry name" value="SAM-dependent_MTases_sf"/>
</dbReference>
<reference evidence="2 3" key="1">
    <citation type="submission" date="2024-09" db="EMBL/GenBank/DDBJ databases">
        <authorList>
            <person name="Sun Q."/>
            <person name="Mori K."/>
        </authorList>
    </citation>
    <scope>NUCLEOTIDE SEQUENCE [LARGE SCALE GENOMIC DNA]</scope>
    <source>
        <strain evidence="2 3">JCM 4362</strain>
    </source>
</reference>
<dbReference type="EMBL" id="JBHMCR010000002">
    <property type="protein sequence ID" value="MFB9518945.1"/>
    <property type="molecule type" value="Genomic_DNA"/>
</dbReference>
<accession>A0ABV5P6Y1</accession>
<dbReference type="Proteomes" id="UP001589718">
    <property type="component" value="Unassembled WGS sequence"/>
</dbReference>
<organism evidence="2 3">
    <name type="scientific">Streptomyces cremeus</name>
    <dbReference type="NCBI Taxonomy" id="66881"/>
    <lineage>
        <taxon>Bacteria</taxon>
        <taxon>Bacillati</taxon>
        <taxon>Actinomycetota</taxon>
        <taxon>Actinomycetes</taxon>
        <taxon>Kitasatosporales</taxon>
        <taxon>Streptomycetaceae</taxon>
        <taxon>Streptomyces</taxon>
    </lineage>
</organism>
<evidence type="ECO:0000256" key="1">
    <source>
        <dbReference type="SAM" id="MobiDB-lite"/>
    </source>
</evidence>
<proteinExistence type="predicted"/>
<evidence type="ECO:0000313" key="2">
    <source>
        <dbReference type="EMBL" id="MFB9518945.1"/>
    </source>
</evidence>
<keyword evidence="3" id="KW-1185">Reference proteome</keyword>
<protein>
    <recommendedName>
        <fullName evidence="4">Nodulation protein S (NodS)</fullName>
    </recommendedName>
</protein>